<evidence type="ECO:0000259" key="2">
    <source>
        <dbReference type="PROSITE" id="PS50902"/>
    </source>
</evidence>
<dbReference type="InterPro" id="IPR005532">
    <property type="entry name" value="SUMF_dom"/>
</dbReference>
<dbReference type="Gene3D" id="3.90.1580.10">
    <property type="entry name" value="paralog of FGE (formylglycine-generating enzyme)"/>
    <property type="match status" value="1"/>
</dbReference>
<evidence type="ECO:0000313" key="3">
    <source>
        <dbReference type="EMBL" id="MBT9813346.1"/>
    </source>
</evidence>
<gene>
    <name evidence="3" type="ORF">GPL26_27605</name>
</gene>
<dbReference type="InterPro" id="IPR008254">
    <property type="entry name" value="Flavodoxin/NO_synth"/>
</dbReference>
<feature type="chain" id="PRO_5041265657" evidence="1">
    <location>
        <begin position="21"/>
        <end position="504"/>
    </location>
</feature>
<dbReference type="RefSeq" id="WP_117450920.1">
    <property type="nucleotide sequence ID" value="NZ_CABJDD010000004.1"/>
</dbReference>
<dbReference type="EMBL" id="WQPS01000125">
    <property type="protein sequence ID" value="MBT9813346.1"/>
    <property type="molecule type" value="Genomic_DNA"/>
</dbReference>
<evidence type="ECO:0000313" key="4">
    <source>
        <dbReference type="Proteomes" id="UP000708338"/>
    </source>
</evidence>
<dbReference type="InterPro" id="IPR016187">
    <property type="entry name" value="CTDL_fold"/>
</dbReference>
<dbReference type="GO" id="GO:0016651">
    <property type="term" value="F:oxidoreductase activity, acting on NAD(P)H"/>
    <property type="evidence" value="ECO:0007669"/>
    <property type="project" value="UniProtKB-ARBA"/>
</dbReference>
<dbReference type="InterPro" id="IPR029039">
    <property type="entry name" value="Flavoprotein-like_sf"/>
</dbReference>
<dbReference type="PANTHER" id="PTHR39201">
    <property type="entry name" value="EXPORTED PROTEIN-RELATED"/>
    <property type="match status" value="1"/>
</dbReference>
<sequence length="504" mass="55207">MDKNRFYSFSVFLLSAVLLAGCGTGTGDAKTGGSLSPSQNPEHLEPLEQLVTSGSAGSGQGIQGEIGGDEFILVAGGSFDMGSPESEAWRSNDETQHSVTVDDFYLSPCEVTQYEYRQVMGANPSSFIGENLPVEMVSWLDAVNYCNTRSEKEGLEPAYEIGDGTISWNRSASGYRLPTEAEWEYACRAGTVTPFNTQTSISAEEANYWGDYPYMIEDNYFSQGNLETKPGVYRQITTAVGSFQPNAWGFYDMHGNVGEWVWDCYGSYDSTDSENPTGPDNGTRRVNRGGGWNDFAKNLRSAYRAAMPEDNKSYNIGFRLARNAAVLSGAAVTSKSREKEDGGSGRVLIAYFSWGGNTRGIAREIERQTGADLFEIEMVTPYSADYNTVLDQAQNDQNIQARPELANHVEDISQYDIVILGYPNWWASIPMPVATFLEEYDLTGKIIIPFCSHGGGRFGQSLTAIAKLAPAAEIREGLAISYSGGDRMPGDVTEWLEQNGIDTQ</sequence>
<accession>A0AA41FKC1</accession>
<dbReference type="PROSITE" id="PS50902">
    <property type="entry name" value="FLAVODOXIN_LIKE"/>
    <property type="match status" value="1"/>
</dbReference>
<name>A0AA41FKC1_9FIRM</name>
<dbReference type="InterPro" id="IPR042095">
    <property type="entry name" value="SUMF_sf"/>
</dbReference>
<dbReference type="Proteomes" id="UP000708338">
    <property type="component" value="Unassembled WGS sequence"/>
</dbReference>
<dbReference type="SUPFAM" id="SSF56436">
    <property type="entry name" value="C-type lectin-like"/>
    <property type="match status" value="1"/>
</dbReference>
<proteinExistence type="predicted"/>
<feature type="signal peptide" evidence="1">
    <location>
        <begin position="1"/>
        <end position="20"/>
    </location>
</feature>
<dbReference type="GO" id="GO:0010181">
    <property type="term" value="F:FMN binding"/>
    <property type="evidence" value="ECO:0007669"/>
    <property type="project" value="InterPro"/>
</dbReference>
<dbReference type="SUPFAM" id="SSF52218">
    <property type="entry name" value="Flavoproteins"/>
    <property type="match status" value="1"/>
</dbReference>
<reference evidence="3" key="1">
    <citation type="journal article" date="2021" name="Gut Microbes">
        <title>A synthetic consortium of 100 gut commensals modulates the composition and function in a colon model of the microbiome of elderly subjects.</title>
        <authorList>
            <person name="Perez M."/>
            <person name="Ntemiri A."/>
            <person name="Tan H."/>
            <person name="Harris H.M.B."/>
            <person name="Roager H.M."/>
            <person name="Ribiere C."/>
            <person name="O'Toole P.W."/>
        </authorList>
    </citation>
    <scope>NUCLEOTIDE SEQUENCE</scope>
    <source>
        <strain evidence="3">MCC335</strain>
    </source>
</reference>
<dbReference type="Pfam" id="PF03781">
    <property type="entry name" value="FGE-sulfatase"/>
    <property type="match status" value="1"/>
</dbReference>
<keyword evidence="1" id="KW-0732">Signal</keyword>
<feature type="domain" description="Flavodoxin-like" evidence="2">
    <location>
        <begin position="347"/>
        <end position="504"/>
    </location>
</feature>
<comment type="caution">
    <text evidence="3">The sequence shown here is derived from an EMBL/GenBank/DDBJ whole genome shotgun (WGS) entry which is preliminary data.</text>
</comment>
<dbReference type="Pfam" id="PF12682">
    <property type="entry name" value="Flavodoxin_4"/>
    <property type="match status" value="1"/>
</dbReference>
<protein>
    <submittedName>
        <fullName evidence="3">SUMF1/EgtB/PvdO family nonheme iron enzyme</fullName>
    </submittedName>
</protein>
<dbReference type="AlphaFoldDB" id="A0AA41FKC1"/>
<dbReference type="PANTHER" id="PTHR39201:SF1">
    <property type="entry name" value="FLAVODOXIN-LIKE DOMAIN-CONTAINING PROTEIN"/>
    <property type="match status" value="1"/>
</dbReference>
<dbReference type="PROSITE" id="PS51257">
    <property type="entry name" value="PROKAR_LIPOPROTEIN"/>
    <property type="match status" value="1"/>
</dbReference>
<dbReference type="Gene3D" id="3.40.50.360">
    <property type="match status" value="1"/>
</dbReference>
<organism evidence="3 4">
    <name type="scientific">Enterocloster citroniae</name>
    <dbReference type="NCBI Taxonomy" id="358743"/>
    <lineage>
        <taxon>Bacteria</taxon>
        <taxon>Bacillati</taxon>
        <taxon>Bacillota</taxon>
        <taxon>Clostridia</taxon>
        <taxon>Lachnospirales</taxon>
        <taxon>Lachnospiraceae</taxon>
        <taxon>Enterocloster</taxon>
    </lineage>
</organism>
<evidence type="ECO:0000256" key="1">
    <source>
        <dbReference type="SAM" id="SignalP"/>
    </source>
</evidence>